<dbReference type="InterPro" id="IPR010982">
    <property type="entry name" value="Lambda_DNA-bd_dom_sf"/>
</dbReference>
<accession>A0A7G5MYV8</accession>
<name>A0A7G5MYV8_9FIRM</name>
<dbReference type="Gene3D" id="1.10.260.40">
    <property type="entry name" value="lambda repressor-like DNA-binding domains"/>
    <property type="match status" value="1"/>
</dbReference>
<gene>
    <name evidence="4" type="ORF">E5259_20580</name>
</gene>
<dbReference type="CDD" id="cd00093">
    <property type="entry name" value="HTH_XRE"/>
    <property type="match status" value="1"/>
</dbReference>
<evidence type="ECO:0000259" key="3">
    <source>
        <dbReference type="PROSITE" id="PS50943"/>
    </source>
</evidence>
<evidence type="ECO:0000256" key="1">
    <source>
        <dbReference type="ARBA" id="ARBA00023125"/>
    </source>
</evidence>
<feature type="transmembrane region" description="Helical" evidence="2">
    <location>
        <begin position="202"/>
        <end position="221"/>
    </location>
</feature>
<reference evidence="4 5" key="1">
    <citation type="submission" date="2019-04" db="EMBL/GenBank/DDBJ databases">
        <authorList>
            <person name="Schori C."/>
            <person name="Ahrens C."/>
        </authorList>
    </citation>
    <scope>NUCLEOTIDE SEQUENCE [LARGE SCALE GENOMIC DNA]</scope>
    <source>
        <strain evidence="4 5">DSM 2950</strain>
    </source>
</reference>
<sequence>MEEIIMSFGENLQYYRKREEITQEQLAERMEVSRQTISKWEAGTSYPEMEKIMQLCDMFSCSMDTLLRKDAQAEVVEDSAQYEEHMKRFGKAVTAGVGILIIGGAFSTLLEGMNGLWKALQDIVMFPFLIVAVLTFVVAGIRHSEFTKRHPYILPFYTEEEKVSLDRSFPIKMAAGIGILLMSIVVDELQKFLPSPAGVEASAFYSFLMLLLISAGVMLLVHSGMEKSKYNIEEYNKEHDPLYRERLTPEQQRILDEESHMPLAAKWSACIMIVTTAIYLLWSFLQNAWQISWVLFPVGGLFCGIAYILLGQKK</sequence>
<evidence type="ECO:0000313" key="4">
    <source>
        <dbReference type="EMBL" id="QMW79801.1"/>
    </source>
</evidence>
<dbReference type="SMART" id="SM00530">
    <property type="entry name" value="HTH_XRE"/>
    <property type="match status" value="1"/>
</dbReference>
<evidence type="ECO:0000313" key="5">
    <source>
        <dbReference type="Proteomes" id="UP000515789"/>
    </source>
</evidence>
<feature type="transmembrane region" description="Helical" evidence="2">
    <location>
        <begin position="291"/>
        <end position="310"/>
    </location>
</feature>
<keyword evidence="2" id="KW-0472">Membrane</keyword>
<dbReference type="Proteomes" id="UP000515789">
    <property type="component" value="Chromosome"/>
</dbReference>
<dbReference type="PROSITE" id="PS50943">
    <property type="entry name" value="HTH_CROC1"/>
    <property type="match status" value="1"/>
</dbReference>
<dbReference type="EMBL" id="CP039126">
    <property type="protein sequence ID" value="QMW79801.1"/>
    <property type="molecule type" value="Genomic_DNA"/>
</dbReference>
<dbReference type="SUPFAM" id="SSF47413">
    <property type="entry name" value="lambda repressor-like DNA-binding domains"/>
    <property type="match status" value="1"/>
</dbReference>
<keyword evidence="2" id="KW-0812">Transmembrane</keyword>
<organism evidence="4 5">
    <name type="scientific">Blautia producta</name>
    <dbReference type="NCBI Taxonomy" id="33035"/>
    <lineage>
        <taxon>Bacteria</taxon>
        <taxon>Bacillati</taxon>
        <taxon>Bacillota</taxon>
        <taxon>Clostridia</taxon>
        <taxon>Lachnospirales</taxon>
        <taxon>Lachnospiraceae</taxon>
        <taxon>Blautia</taxon>
    </lineage>
</organism>
<dbReference type="PANTHER" id="PTHR46558:SF13">
    <property type="entry name" value="HTH-TYPE TRANSCRIPTIONAL REGULATOR IMMR"/>
    <property type="match status" value="1"/>
</dbReference>
<feature type="transmembrane region" description="Helical" evidence="2">
    <location>
        <begin position="123"/>
        <end position="141"/>
    </location>
</feature>
<feature type="transmembrane region" description="Helical" evidence="2">
    <location>
        <begin position="92"/>
        <end position="111"/>
    </location>
</feature>
<keyword evidence="1" id="KW-0238">DNA-binding</keyword>
<dbReference type="PANTHER" id="PTHR46558">
    <property type="entry name" value="TRACRIPTIONAL REGULATORY PROTEIN-RELATED-RELATED"/>
    <property type="match status" value="1"/>
</dbReference>
<feature type="transmembrane region" description="Helical" evidence="2">
    <location>
        <begin position="169"/>
        <end position="186"/>
    </location>
</feature>
<dbReference type="AlphaFoldDB" id="A0A7G5MYV8"/>
<keyword evidence="2" id="KW-1133">Transmembrane helix</keyword>
<dbReference type="InterPro" id="IPR001387">
    <property type="entry name" value="Cro/C1-type_HTH"/>
</dbReference>
<dbReference type="GO" id="GO:0003677">
    <property type="term" value="F:DNA binding"/>
    <property type="evidence" value="ECO:0007669"/>
    <property type="project" value="UniProtKB-KW"/>
</dbReference>
<feature type="transmembrane region" description="Helical" evidence="2">
    <location>
        <begin position="263"/>
        <end position="285"/>
    </location>
</feature>
<dbReference type="Pfam" id="PF01381">
    <property type="entry name" value="HTH_3"/>
    <property type="match status" value="1"/>
</dbReference>
<protein>
    <submittedName>
        <fullName evidence="4">XRE family transcriptional regulator</fullName>
    </submittedName>
</protein>
<evidence type="ECO:0000256" key="2">
    <source>
        <dbReference type="SAM" id="Phobius"/>
    </source>
</evidence>
<feature type="domain" description="HTH cro/C1-type" evidence="3">
    <location>
        <begin position="12"/>
        <end position="66"/>
    </location>
</feature>
<proteinExistence type="predicted"/>